<keyword evidence="3" id="KW-1185">Reference proteome</keyword>
<sequence>MVNLAIDDQGRPPLPWLEQPLAETLARQRGHALLLHGAAGIGTLAFGVALAQSWLCEGHDGAPRPACGRCQSCHLVQTRLHPDLLLLMPEAARQAHAWPLAGDKPEDEGKKKPSRQIRIDEIRQAIDWVARTSSRGRGKVVVLHPAEAINLQAANALLKTLEEPPPGTRLLLAAGDPQHLLPTVRSRCHRVALAAPTLEDARDWLAGQGVAEPEVLLAAAAGRPLDALALAADGVAASAWRALPAAVARGQAQALAGWSVPRAVDALQKLCHDATAVSAGGAPRYFPAGSVPRGRSAQALLGWHEALQRIARHDEHPWHEALLIEALVAQGSGALTLRP</sequence>
<comment type="caution">
    <text evidence="2">The sequence shown here is derived from an EMBL/GenBank/DDBJ whole genome shotgun (WGS) entry which is preliminary data.</text>
</comment>
<gene>
    <name evidence="2" type="ORF">CKO43_10300</name>
</gene>
<dbReference type="Gene3D" id="3.40.50.300">
    <property type="entry name" value="P-loop containing nucleotide triphosphate hydrolases"/>
    <property type="match status" value="1"/>
</dbReference>
<dbReference type="SUPFAM" id="SSF52540">
    <property type="entry name" value="P-loop containing nucleoside triphosphate hydrolases"/>
    <property type="match status" value="1"/>
</dbReference>
<dbReference type="Proteomes" id="UP001041814">
    <property type="component" value="Unassembled WGS sequence"/>
</dbReference>
<dbReference type="InterPro" id="IPR027417">
    <property type="entry name" value="P-loop_NTPase"/>
</dbReference>
<proteinExistence type="predicted"/>
<keyword evidence="1" id="KW-0472">Membrane</keyword>
<reference evidence="2" key="1">
    <citation type="submission" date="2017-08" db="EMBL/GenBank/DDBJ databases">
        <authorList>
            <person name="Imhoff J.F."/>
            <person name="Rahn T."/>
            <person name="Kuenzel S."/>
            <person name="Neulinger S.C."/>
        </authorList>
    </citation>
    <scope>NUCLEOTIDE SEQUENCE</scope>
    <source>
        <strain evidence="2">IM 151</strain>
    </source>
</reference>
<dbReference type="Pfam" id="PF13177">
    <property type="entry name" value="DNA_pol3_delta2"/>
    <property type="match status" value="1"/>
</dbReference>
<keyword evidence="1" id="KW-1133">Transmembrane helix</keyword>
<dbReference type="PANTHER" id="PTHR11669">
    <property type="entry name" value="REPLICATION FACTOR C / DNA POLYMERASE III GAMMA-TAU SUBUNIT"/>
    <property type="match status" value="1"/>
</dbReference>
<keyword evidence="1" id="KW-0812">Transmembrane</keyword>
<accession>A0ABS1DTW9</accession>
<evidence type="ECO:0000313" key="3">
    <source>
        <dbReference type="Proteomes" id="UP001041814"/>
    </source>
</evidence>
<evidence type="ECO:0000256" key="1">
    <source>
        <dbReference type="SAM" id="Phobius"/>
    </source>
</evidence>
<protein>
    <submittedName>
        <fullName evidence="2">DNA polymerase III subunit delta</fullName>
    </submittedName>
</protein>
<feature type="transmembrane region" description="Helical" evidence="1">
    <location>
        <begin position="33"/>
        <end position="55"/>
    </location>
</feature>
<organism evidence="2 3">
    <name type="scientific">Rubrivivax gelatinosus</name>
    <name type="common">Rhodocyclus gelatinosus</name>
    <name type="synonym">Rhodopseudomonas gelatinosa</name>
    <dbReference type="NCBI Taxonomy" id="28068"/>
    <lineage>
        <taxon>Bacteria</taxon>
        <taxon>Pseudomonadati</taxon>
        <taxon>Pseudomonadota</taxon>
        <taxon>Betaproteobacteria</taxon>
        <taxon>Burkholderiales</taxon>
        <taxon>Sphaerotilaceae</taxon>
        <taxon>Rubrivivax</taxon>
    </lineage>
</organism>
<dbReference type="InterPro" id="IPR050238">
    <property type="entry name" value="DNA_Rep/Repair_Clamp_Loader"/>
</dbReference>
<name>A0ABS1DTW9_RUBGE</name>
<dbReference type="PANTHER" id="PTHR11669:SF8">
    <property type="entry name" value="DNA POLYMERASE III SUBUNIT DELTA"/>
    <property type="match status" value="1"/>
</dbReference>
<reference evidence="2" key="2">
    <citation type="journal article" date="2020" name="Microorganisms">
        <title>Osmotic Adaptation and Compatible Solute Biosynthesis of Phototrophic Bacteria as Revealed from Genome Analyses.</title>
        <authorList>
            <person name="Imhoff J.F."/>
            <person name="Rahn T."/>
            <person name="Kunzel S."/>
            <person name="Keller A."/>
            <person name="Neulinger S.C."/>
        </authorList>
    </citation>
    <scope>NUCLEOTIDE SEQUENCE</scope>
    <source>
        <strain evidence="2">IM 151</strain>
    </source>
</reference>
<evidence type="ECO:0000313" key="2">
    <source>
        <dbReference type="EMBL" id="MBK1713171.1"/>
    </source>
</evidence>
<dbReference type="EMBL" id="NRRU01000032">
    <property type="protein sequence ID" value="MBK1713171.1"/>
    <property type="molecule type" value="Genomic_DNA"/>
</dbReference>